<evidence type="ECO:0000256" key="1">
    <source>
        <dbReference type="SAM" id="MobiDB-lite"/>
    </source>
</evidence>
<evidence type="ECO:0008006" key="4">
    <source>
        <dbReference type="Google" id="ProtNLM"/>
    </source>
</evidence>
<feature type="compositionally biased region" description="Low complexity" evidence="1">
    <location>
        <begin position="191"/>
        <end position="200"/>
    </location>
</feature>
<sequence length="242" mass="24061">MDRSFDARACVRRPAGPARGWLIGAALACGLGLGGCVEDTAQAPPQPAAPPSDNIARRPNVSPAGATVGVASIGGAPGGLDDKFQALFVDAAKRSDVSVAAADDPNYLVRAYLSAYPEGDGTTAVAYVLDVFDSKKQRTQRVEDEVLIRGQAPDSWSLVGDDALAAVAAKSAADLAAVMTNTPEAIAANAAPAAPGETAPQVATNAPPAPPDGRTVVAATAPASPAVAAASPGNGDGVTAQR</sequence>
<reference evidence="2 3" key="1">
    <citation type="submission" date="2018-08" db="EMBL/GenBank/DDBJ databases">
        <title>Genomic Encyclopedia of Type Strains, Phase IV (KMG-IV): sequencing the most valuable type-strain genomes for metagenomic binning, comparative biology and taxonomic classification.</title>
        <authorList>
            <person name="Goeker M."/>
        </authorList>
    </citation>
    <scope>NUCLEOTIDE SEQUENCE [LARGE SCALE GENOMIC DNA]</scope>
    <source>
        <strain evidence="2 3">BW863</strain>
    </source>
</reference>
<evidence type="ECO:0000313" key="2">
    <source>
        <dbReference type="EMBL" id="REF84738.1"/>
    </source>
</evidence>
<evidence type="ECO:0000313" key="3">
    <source>
        <dbReference type="Proteomes" id="UP000256900"/>
    </source>
</evidence>
<dbReference type="RefSeq" id="WP_165203948.1">
    <property type="nucleotide sequence ID" value="NZ_CP025086.1"/>
</dbReference>
<protein>
    <recommendedName>
        <fullName evidence="4">Lipoprotein</fullName>
    </recommendedName>
</protein>
<dbReference type="Proteomes" id="UP000256900">
    <property type="component" value="Unassembled WGS sequence"/>
</dbReference>
<name>A0A3D9YRQ0_9HYPH</name>
<keyword evidence="3" id="KW-1185">Reference proteome</keyword>
<feature type="compositionally biased region" description="Low complexity" evidence="1">
    <location>
        <begin position="215"/>
        <end position="232"/>
    </location>
</feature>
<feature type="region of interest" description="Disordered" evidence="1">
    <location>
        <begin position="191"/>
        <end position="242"/>
    </location>
</feature>
<comment type="caution">
    <text evidence="2">The sequence shown here is derived from an EMBL/GenBank/DDBJ whole genome shotgun (WGS) entry which is preliminary data.</text>
</comment>
<gene>
    <name evidence="2" type="ORF">DES32_2852</name>
</gene>
<accession>A0A3D9YRQ0</accession>
<organism evidence="2 3">
    <name type="scientific">Methylovirgula ligni</name>
    <dbReference type="NCBI Taxonomy" id="569860"/>
    <lineage>
        <taxon>Bacteria</taxon>
        <taxon>Pseudomonadati</taxon>
        <taxon>Pseudomonadota</taxon>
        <taxon>Alphaproteobacteria</taxon>
        <taxon>Hyphomicrobiales</taxon>
        <taxon>Beijerinckiaceae</taxon>
        <taxon>Methylovirgula</taxon>
    </lineage>
</organism>
<dbReference type="EMBL" id="QUMO01000004">
    <property type="protein sequence ID" value="REF84738.1"/>
    <property type="molecule type" value="Genomic_DNA"/>
</dbReference>
<proteinExistence type="predicted"/>
<feature type="region of interest" description="Disordered" evidence="1">
    <location>
        <begin position="42"/>
        <end position="61"/>
    </location>
</feature>
<dbReference type="AlphaFoldDB" id="A0A3D9YRQ0"/>